<gene>
    <name evidence="1" type="ORF">FKW77_006552</name>
</gene>
<dbReference type="OrthoDB" id="4142625at2759"/>
<dbReference type="AlphaFoldDB" id="A0A517LN09"/>
<evidence type="ECO:0000313" key="1">
    <source>
        <dbReference type="EMBL" id="QDS77030.1"/>
    </source>
</evidence>
<evidence type="ECO:0000313" key="2">
    <source>
        <dbReference type="Proteomes" id="UP000316270"/>
    </source>
</evidence>
<reference evidence="1 2" key="1">
    <citation type="submission" date="2019-07" db="EMBL/GenBank/DDBJ databases">
        <title>Finished genome of Venturia effusa.</title>
        <authorList>
            <person name="Young C.A."/>
            <person name="Cox M.P."/>
            <person name="Ganley A.R.D."/>
            <person name="David W.J."/>
        </authorList>
    </citation>
    <scope>NUCLEOTIDE SEQUENCE [LARGE SCALE GENOMIC DNA]</scope>
    <source>
        <strain evidence="2">albino</strain>
    </source>
</reference>
<sequence length="414" mass="45146">MAFAKALGATEMQAGKFPDYILNLAKGYGKVADPPEAANVPRRQVMQSKVDVPGAKAVKMRYGPYKVKGVKAMGKANPMGDMHGMLENYPDTDFPRPCEGDCTIIGMRAGLEYPDGKDANVDTGLMLHHSVTVLIGPGRSDPTCSGFEISIPHAGTNTTAHTSERIFASGNERVPVVFADMGAKDSGYKLRAEDKLGTLIDLANMNADDKTLYYTMVWDYIEGHGLQNDVSMAWNDIRNCGSSEANPPEKQTKFTLDNTWTSTVDAEIIGGFGHLHDGGVSCTLTVDGAKACDSKASYGSKPGYTSMPHDMNMGPHAIRFQAPKVRAEKENENVKMDRRAKRETRVAHMPPVKRISDMSLCAGDAMLVKQLKKGQVWKIDAVYDFDVNGGMKGDDGLWEKVMGINYVYFKKPAA</sequence>
<dbReference type="EMBL" id="CP042200">
    <property type="protein sequence ID" value="QDS77030.1"/>
    <property type="molecule type" value="Genomic_DNA"/>
</dbReference>
<dbReference type="Proteomes" id="UP000316270">
    <property type="component" value="Chromosome 16"/>
</dbReference>
<name>A0A517LN09_9PEZI</name>
<proteinExistence type="predicted"/>
<protein>
    <submittedName>
        <fullName evidence="1">Uncharacterized protein</fullName>
    </submittedName>
</protein>
<organism evidence="1 2">
    <name type="scientific">Venturia effusa</name>
    <dbReference type="NCBI Taxonomy" id="50376"/>
    <lineage>
        <taxon>Eukaryota</taxon>
        <taxon>Fungi</taxon>
        <taxon>Dikarya</taxon>
        <taxon>Ascomycota</taxon>
        <taxon>Pezizomycotina</taxon>
        <taxon>Dothideomycetes</taxon>
        <taxon>Pleosporomycetidae</taxon>
        <taxon>Venturiales</taxon>
        <taxon>Venturiaceae</taxon>
        <taxon>Venturia</taxon>
    </lineage>
</organism>
<accession>A0A517LN09</accession>
<keyword evidence="2" id="KW-1185">Reference proteome</keyword>